<dbReference type="SUPFAM" id="SSF53474">
    <property type="entry name" value="alpha/beta-Hydrolases"/>
    <property type="match status" value="1"/>
</dbReference>
<reference evidence="2 3" key="1">
    <citation type="submission" date="2016-11" db="EMBL/GenBank/DDBJ databases">
        <title>Trade-off between light-utilization and light-protection in marine flavobacteria.</title>
        <authorList>
            <person name="Kumagai Y."/>
        </authorList>
    </citation>
    <scope>NUCLEOTIDE SEQUENCE [LARGE SCALE GENOMIC DNA]</scope>
    <source>
        <strain evidence="2 3">NBRC 107125</strain>
    </source>
</reference>
<dbReference type="PANTHER" id="PTHR46438:SF11">
    <property type="entry name" value="LIPASE-RELATED"/>
    <property type="match status" value="1"/>
</dbReference>
<evidence type="ECO:0000313" key="3">
    <source>
        <dbReference type="Proteomes" id="UP000193450"/>
    </source>
</evidence>
<protein>
    <recommendedName>
        <fullName evidence="1">AB hydrolase-1 domain-containing protein</fullName>
    </recommendedName>
</protein>
<dbReference type="OrthoDB" id="9808398at2"/>
<dbReference type="InterPro" id="IPR029058">
    <property type="entry name" value="AB_hydrolase_fold"/>
</dbReference>
<dbReference type="EMBL" id="CP019343">
    <property type="protein sequence ID" value="ARN73016.1"/>
    <property type="molecule type" value="Genomic_DNA"/>
</dbReference>
<dbReference type="KEGG" id="osg:BST96_02175"/>
<dbReference type="AlphaFoldDB" id="A0A1X9N5K7"/>
<dbReference type="Pfam" id="PF00561">
    <property type="entry name" value="Abhydrolase_1"/>
    <property type="match status" value="1"/>
</dbReference>
<feature type="domain" description="AB hydrolase-1" evidence="1">
    <location>
        <begin position="87"/>
        <end position="334"/>
    </location>
</feature>
<dbReference type="Gene3D" id="3.40.50.1820">
    <property type="entry name" value="alpha/beta hydrolase"/>
    <property type="match status" value="1"/>
</dbReference>
<keyword evidence="3" id="KW-1185">Reference proteome</keyword>
<dbReference type="InterPro" id="IPR000073">
    <property type="entry name" value="AB_hydrolase_1"/>
</dbReference>
<name>A0A1X9N5K7_9GAMM</name>
<dbReference type="RefSeq" id="WP_085757110.1">
    <property type="nucleotide sequence ID" value="NZ_CP019343.1"/>
</dbReference>
<dbReference type="Proteomes" id="UP000193450">
    <property type="component" value="Chromosome"/>
</dbReference>
<dbReference type="PANTHER" id="PTHR46438">
    <property type="entry name" value="ALPHA/BETA-HYDROLASES SUPERFAMILY PROTEIN"/>
    <property type="match status" value="1"/>
</dbReference>
<gene>
    <name evidence="2" type="ORF">BST96_02175</name>
</gene>
<accession>A0A1X9N5K7</accession>
<proteinExistence type="predicted"/>
<sequence>MSQLADTANQRATALASGFAAREKVRTEARPTEGKMALYKSEQGFNEIMDWYEGLVEKIDVPFTSQFANTRFGRTHMLVCGPEDAEPLILVQAAAGSAPLWRNQLTEFSKHFRVYALDTVGQPGLSDPNPPSYLNDDYVHWLTDVIDDLKIDKAHFIGVSAGGWQVMQMAIHKPERINKVIMLSPMGISHARLPIKIWLTKVLRKGKDVDSLEKDLTAKSVTSKSPGGSFGTFDRQLARAMALCTRHFRLDRSMGVYGEKTNKIDFFKALKVLRKFFLSEPKSLLRSMQSEALVIFGEHEVLYNPYKVAKRAEKLMPNTRAEVLSGAGHAVIYDQVERSNKMIVDFLK</sequence>
<organism evidence="2 3">
    <name type="scientific">Oceanicoccus sagamiensis</name>
    <dbReference type="NCBI Taxonomy" id="716816"/>
    <lineage>
        <taxon>Bacteria</taxon>
        <taxon>Pseudomonadati</taxon>
        <taxon>Pseudomonadota</taxon>
        <taxon>Gammaproteobacteria</taxon>
        <taxon>Cellvibrionales</taxon>
        <taxon>Spongiibacteraceae</taxon>
        <taxon>Oceanicoccus</taxon>
    </lineage>
</organism>
<evidence type="ECO:0000313" key="2">
    <source>
        <dbReference type="EMBL" id="ARN73016.1"/>
    </source>
</evidence>
<evidence type="ECO:0000259" key="1">
    <source>
        <dbReference type="Pfam" id="PF00561"/>
    </source>
</evidence>
<dbReference type="STRING" id="716816.BST96_02175"/>